<feature type="region of interest" description="Disordered" evidence="1">
    <location>
        <begin position="32"/>
        <end position="62"/>
    </location>
</feature>
<accession>A0A0G3XFG2</accession>
<evidence type="ECO:0000313" key="4">
    <source>
        <dbReference type="Proteomes" id="UP000035287"/>
    </source>
</evidence>
<feature type="compositionally biased region" description="Basic and acidic residues" evidence="1">
    <location>
        <begin position="44"/>
        <end position="62"/>
    </location>
</feature>
<evidence type="ECO:0000256" key="1">
    <source>
        <dbReference type="SAM" id="MobiDB-lite"/>
    </source>
</evidence>
<reference evidence="3 4" key="1">
    <citation type="submission" date="2015-06" db="EMBL/GenBank/DDBJ databases">
        <authorList>
            <person name="Zeng Y."/>
            <person name="Huang Y."/>
        </authorList>
    </citation>
    <scope>NUCLEOTIDE SEQUENCE [LARGE SCALE GENOMIC DNA]</scope>
    <source>
        <strain evidence="3 4">PQ-2</strain>
    </source>
</reference>
<sequence>MLHDVIQAAMGWQDYHLWQFEAAIGSTAFPTPIGPTVISRRRQERQARCADRARDPRPDLHL</sequence>
<organism evidence="3 4">
    <name type="scientific">Croceicoccus naphthovorans</name>
    <dbReference type="NCBI Taxonomy" id="1348774"/>
    <lineage>
        <taxon>Bacteria</taxon>
        <taxon>Pseudomonadati</taxon>
        <taxon>Pseudomonadota</taxon>
        <taxon>Alphaproteobacteria</taxon>
        <taxon>Sphingomonadales</taxon>
        <taxon>Erythrobacteraceae</taxon>
        <taxon>Croceicoccus</taxon>
    </lineage>
</organism>
<feature type="domain" description="Plasmid pRiA4b Orf3-like" evidence="2">
    <location>
        <begin position="2"/>
        <end position="26"/>
    </location>
</feature>
<dbReference type="EMBL" id="CP011770">
    <property type="protein sequence ID" value="AKM09381.1"/>
    <property type="molecule type" value="Genomic_DNA"/>
</dbReference>
<dbReference type="AlphaFoldDB" id="A0A0G3XFG2"/>
<keyword evidence="4" id="KW-1185">Reference proteome</keyword>
<dbReference type="PATRIC" id="fig|1348774.3.peg.900"/>
<dbReference type="InterPro" id="IPR012912">
    <property type="entry name" value="Plasmid_pRiA4b_Orf3-like"/>
</dbReference>
<gene>
    <name evidence="3" type="ORF">AB433_04300</name>
</gene>
<dbReference type="Gene3D" id="3.10.290.30">
    <property type="entry name" value="MM3350-like"/>
    <property type="match status" value="1"/>
</dbReference>
<evidence type="ECO:0000313" key="3">
    <source>
        <dbReference type="EMBL" id="AKM09381.1"/>
    </source>
</evidence>
<proteinExistence type="predicted"/>
<dbReference type="SUPFAM" id="SSF159941">
    <property type="entry name" value="MM3350-like"/>
    <property type="match status" value="1"/>
</dbReference>
<protein>
    <recommendedName>
        <fullName evidence="2">Plasmid pRiA4b Orf3-like domain-containing protein</fullName>
    </recommendedName>
</protein>
<name>A0A0G3XFG2_9SPHN</name>
<dbReference type="KEGG" id="cna:AB433_04300"/>
<dbReference type="Pfam" id="PF07929">
    <property type="entry name" value="PRiA4_ORF3"/>
    <property type="match status" value="1"/>
</dbReference>
<dbReference type="Proteomes" id="UP000035287">
    <property type="component" value="Chromosome"/>
</dbReference>
<evidence type="ECO:0000259" key="2">
    <source>
        <dbReference type="Pfam" id="PF07929"/>
    </source>
</evidence>
<dbReference type="InterPro" id="IPR024047">
    <property type="entry name" value="MM3350-like_sf"/>
</dbReference>